<proteinExistence type="predicted"/>
<organism evidence="1 2">
    <name type="scientific">Fusarium proliferatum (strain ET1)</name>
    <name type="common">Orchid endophyte fungus</name>
    <dbReference type="NCBI Taxonomy" id="1227346"/>
    <lineage>
        <taxon>Eukaryota</taxon>
        <taxon>Fungi</taxon>
        <taxon>Dikarya</taxon>
        <taxon>Ascomycota</taxon>
        <taxon>Pezizomycotina</taxon>
        <taxon>Sordariomycetes</taxon>
        <taxon>Hypocreomycetidae</taxon>
        <taxon>Hypocreales</taxon>
        <taxon>Nectriaceae</taxon>
        <taxon>Fusarium</taxon>
        <taxon>Fusarium fujikuroi species complex</taxon>
    </lineage>
</organism>
<accession>A0A1L7UYK9</accession>
<reference evidence="2" key="1">
    <citation type="journal article" date="2016" name="Genome Biol. Evol.">
        <title>Comparative 'omics' of the Fusarium fujikuroi species complex highlights differences in genetic potential and metabolite synthesis.</title>
        <authorList>
            <person name="Niehaus E.-M."/>
            <person name="Muensterkoetter M."/>
            <person name="Proctor R.H."/>
            <person name="Brown D.W."/>
            <person name="Sharon A."/>
            <person name="Idan Y."/>
            <person name="Oren-Young L."/>
            <person name="Sieber C.M."/>
            <person name="Novak O."/>
            <person name="Pencik A."/>
            <person name="Tarkowska D."/>
            <person name="Hromadova K."/>
            <person name="Freeman S."/>
            <person name="Maymon M."/>
            <person name="Elazar M."/>
            <person name="Youssef S.A."/>
            <person name="El-Shabrawy E.S.M."/>
            <person name="Shalaby A.B.A."/>
            <person name="Houterman P."/>
            <person name="Brock N.L."/>
            <person name="Burkhardt I."/>
            <person name="Tsavkelova E.A."/>
            <person name="Dickschat J.S."/>
            <person name="Galuszka P."/>
            <person name="Gueldener U."/>
            <person name="Tudzynski B."/>
        </authorList>
    </citation>
    <scope>NUCLEOTIDE SEQUENCE [LARGE SCALE GENOMIC DNA]</scope>
    <source>
        <strain evidence="2">ET1</strain>
    </source>
</reference>
<sequence>MCKRSLLCCGRRRSKVCSVLVHF</sequence>
<dbReference type="VEuPathDB" id="FungiDB:FPRO_02050"/>
<dbReference type="AlphaFoldDB" id="A0A1L7UYK9"/>
<evidence type="ECO:0000313" key="1">
    <source>
        <dbReference type="EMBL" id="CZR32224.1"/>
    </source>
</evidence>
<protein>
    <submittedName>
        <fullName evidence="1">Uncharacterized protein</fullName>
    </submittedName>
</protein>
<gene>
    <name evidence="1" type="ORF">FPRO_02050</name>
</gene>
<evidence type="ECO:0000313" key="2">
    <source>
        <dbReference type="Proteomes" id="UP000183971"/>
    </source>
</evidence>
<keyword evidence="2" id="KW-1185">Reference proteome</keyword>
<comment type="caution">
    <text evidence="1">The sequence shown here is derived from an EMBL/GenBank/DDBJ whole genome shotgun (WGS) entry which is preliminary data.</text>
</comment>
<name>A0A1L7UYK9_FUSPR</name>
<dbReference type="EMBL" id="FJOF01000001">
    <property type="protein sequence ID" value="CZR32224.1"/>
    <property type="molecule type" value="Genomic_DNA"/>
</dbReference>
<dbReference type="Proteomes" id="UP000183971">
    <property type="component" value="Unassembled WGS sequence"/>
</dbReference>